<keyword evidence="1" id="KW-0614">Plasmid</keyword>
<organism evidence="1">
    <name type="scientific">Klebsiella pneumoniae</name>
    <dbReference type="NCBI Taxonomy" id="573"/>
    <lineage>
        <taxon>Bacteria</taxon>
        <taxon>Pseudomonadati</taxon>
        <taxon>Pseudomonadota</taxon>
        <taxon>Gammaproteobacteria</taxon>
        <taxon>Enterobacterales</taxon>
        <taxon>Enterobacteriaceae</taxon>
        <taxon>Klebsiella/Raoultella group</taxon>
        <taxon>Klebsiella</taxon>
        <taxon>Klebsiella pneumoniae complex</taxon>
    </lineage>
</organism>
<dbReference type="NCBIfam" id="TIGR03021">
    <property type="entry name" value="pilP_fam"/>
    <property type="match status" value="1"/>
</dbReference>
<reference evidence="1" key="1">
    <citation type="submission" date="2019-05" db="EMBL/GenBank/DDBJ databases">
        <title>Complete sequence of plasmid p447-IMP harbouring the metallo-beta-lactamase gene blaIMP-8.</title>
        <authorList>
            <person name="Zhan Z."/>
            <person name="Feng J."/>
            <person name="Jiang X."/>
            <person name="Liang Q."/>
            <person name="Liang L."/>
            <person name="Yuan M."/>
            <person name="Fang H."/>
            <person name="Li P."/>
            <person name="Zhou D."/>
        </authorList>
    </citation>
    <scope>NUCLEOTIDE SEQUENCE</scope>
    <source>
        <strain evidence="1">447</strain>
        <plasmid evidence="1">p447-IMP</plasmid>
    </source>
</reference>
<dbReference type="InterPro" id="IPR022753">
    <property type="entry name" value="T4SS_pilus_biogen_PilP"/>
</dbReference>
<protein>
    <submittedName>
        <fullName evidence="1">Type IV pilus biogenesis protein PilP</fullName>
    </submittedName>
</protein>
<dbReference type="EMBL" id="KY978631">
    <property type="protein sequence ID" value="ASS84911.1"/>
    <property type="molecule type" value="Genomic_DNA"/>
</dbReference>
<dbReference type="RefSeq" id="WP_069325221.1">
    <property type="nucleotide sequence ID" value="NZ_KY978631.1"/>
</dbReference>
<dbReference type="AlphaFoldDB" id="A0A223DQD7"/>
<accession>A0A223DQD7</accession>
<gene>
    <name evidence="1" type="primary">pilP</name>
</gene>
<sequence>MEKIKFSHAKNFAYIAILLSVNVHATQTKTLADLDELQGETMYYRALATRNEAKSKAGSDIQQQTSTIVQGNQNTRNSMQVLPSVLSIMGNQKGLLARLGYSDGQESTNRVGDIINGTLKITKIGLNGVQVLSLQENKIYDLKETQN</sequence>
<proteinExistence type="predicted"/>
<name>A0A223DQD7_KLEPN</name>
<evidence type="ECO:0000313" key="1">
    <source>
        <dbReference type="EMBL" id="ASS84911.1"/>
    </source>
</evidence>
<geneLocation type="plasmid" evidence="1">
    <name>p447-IMP</name>
</geneLocation>